<reference evidence="2" key="1">
    <citation type="journal article" date="2023" name="Mol. Phylogenet. Evol.">
        <title>Genome-scale phylogeny and comparative genomics of the fungal order Sordariales.</title>
        <authorList>
            <person name="Hensen N."/>
            <person name="Bonometti L."/>
            <person name="Westerberg I."/>
            <person name="Brannstrom I.O."/>
            <person name="Guillou S."/>
            <person name="Cros-Aarteil S."/>
            <person name="Calhoun S."/>
            <person name="Haridas S."/>
            <person name="Kuo A."/>
            <person name="Mondo S."/>
            <person name="Pangilinan J."/>
            <person name="Riley R."/>
            <person name="LaButti K."/>
            <person name="Andreopoulos B."/>
            <person name="Lipzen A."/>
            <person name="Chen C."/>
            <person name="Yan M."/>
            <person name="Daum C."/>
            <person name="Ng V."/>
            <person name="Clum A."/>
            <person name="Steindorff A."/>
            <person name="Ohm R.A."/>
            <person name="Martin F."/>
            <person name="Silar P."/>
            <person name="Natvig D.O."/>
            <person name="Lalanne C."/>
            <person name="Gautier V."/>
            <person name="Ament-Velasquez S.L."/>
            <person name="Kruys A."/>
            <person name="Hutchinson M.I."/>
            <person name="Powell A.J."/>
            <person name="Barry K."/>
            <person name="Miller A.N."/>
            <person name="Grigoriev I.V."/>
            <person name="Debuchy R."/>
            <person name="Gladieux P."/>
            <person name="Hiltunen Thoren M."/>
            <person name="Johannesson H."/>
        </authorList>
    </citation>
    <scope>NUCLEOTIDE SEQUENCE</scope>
    <source>
        <strain evidence="2">PSN293</strain>
    </source>
</reference>
<feature type="compositionally biased region" description="Basic and acidic residues" evidence="1">
    <location>
        <begin position="834"/>
        <end position="844"/>
    </location>
</feature>
<proteinExistence type="predicted"/>
<dbReference type="PANTHER" id="PTHR39597:SF1">
    <property type="entry name" value="UBA DOMAIN-CONTAINING PROTEIN RUP1"/>
    <property type="match status" value="1"/>
</dbReference>
<comment type="caution">
    <text evidence="2">The sequence shown here is derived from an EMBL/GenBank/DDBJ whole genome shotgun (WGS) entry which is preliminary data.</text>
</comment>
<dbReference type="GO" id="GO:0016579">
    <property type="term" value="P:protein deubiquitination"/>
    <property type="evidence" value="ECO:0007669"/>
    <property type="project" value="TreeGrafter"/>
</dbReference>
<evidence type="ECO:0000256" key="1">
    <source>
        <dbReference type="SAM" id="MobiDB-lite"/>
    </source>
</evidence>
<feature type="region of interest" description="Disordered" evidence="1">
    <location>
        <begin position="514"/>
        <end position="535"/>
    </location>
</feature>
<dbReference type="GO" id="GO:0005829">
    <property type="term" value="C:cytosol"/>
    <property type="evidence" value="ECO:0007669"/>
    <property type="project" value="TreeGrafter"/>
</dbReference>
<name>A0AAN6Y6B9_9PEZI</name>
<dbReference type="Proteomes" id="UP001301769">
    <property type="component" value="Unassembled WGS sequence"/>
</dbReference>
<feature type="compositionally biased region" description="Basic and acidic residues" evidence="1">
    <location>
        <begin position="514"/>
        <end position="526"/>
    </location>
</feature>
<feature type="compositionally biased region" description="Basic residues" evidence="1">
    <location>
        <begin position="806"/>
        <end position="816"/>
    </location>
</feature>
<sequence length="854" mass="96579">MAWPDKDTIQMIEEVTMIKDHALLARALKKHGGDAEKVVDEFCTIEGSAFAAKYGDEWAESAFTSNREGHAPTSAPNPAFRIESEDPVLYGTTPGARPPSRADARSQSPLSWMGAQLATGNVETVDTRAAQARYETDYEVAIWLSRRDAARAAREAKSQLVPAERSEYPDIQWAVAKYDPDPAPPDRKKIDGIPVFLRCRSEEHQHRVGGLLTVFHSIPGMRNALLRIKAGLKPGERPGEKAYGYGKHPEWWKGQLILPPELQQTKDWLAAKGSPGADNIFPPWEDELHRLVAFLDLSHRSYGTADILARCRLPNLQLDGESPESAFLINLKKATAPDISTGDDAPGLDHWPHCFVWDIKADDMDDKQTIYDLWDTKFFREDDPVAPITCPPEVFVFRFGDQDGSEDQKIEIPETFFIDRYLEKNRDKVLKSRQKLKEVEGVFGKIYRREAELGELGEWVNPRTGKTLDRKVLLEKSIEDCRRRIASIRKRAVWREHEENRSAQHTHAHCQACDWDRYPPEDDPQGRPEATLDPDEQKHVQFYEGKIRQMQKSLADIEHPLKKIQAEKAKLRELVDKLKLTDPKPDIKWNPTNKYTLMGIVPNTKHLFIRIREQGQEPEVKASNQWIEMRFQDNTVSPESVSFEHACKQSLGRGESPYFIYATEKAMAEEPALLTDALNTFVRLDNGSFKEELDEYEASKTPLERKLRKRRSGCIDDTISSESKRIQRSPSTESVDSMKPEPGDDQSLYDVEEKLARGVRESLAMTKSVSAEQVDSEMADVFGHPPEQEATSPDAGGGGLKGGSNRLRRLKVHTPKQQRVGPTSAPSTFLNQGKENKKIPEDISMKSAESGTDE</sequence>
<evidence type="ECO:0000313" key="2">
    <source>
        <dbReference type="EMBL" id="KAK4212105.1"/>
    </source>
</evidence>
<keyword evidence="3" id="KW-1185">Reference proteome</keyword>
<organism evidence="2 3">
    <name type="scientific">Rhypophila decipiens</name>
    <dbReference type="NCBI Taxonomy" id="261697"/>
    <lineage>
        <taxon>Eukaryota</taxon>
        <taxon>Fungi</taxon>
        <taxon>Dikarya</taxon>
        <taxon>Ascomycota</taxon>
        <taxon>Pezizomycotina</taxon>
        <taxon>Sordariomycetes</taxon>
        <taxon>Sordariomycetidae</taxon>
        <taxon>Sordariales</taxon>
        <taxon>Naviculisporaceae</taxon>
        <taxon>Rhypophila</taxon>
    </lineage>
</organism>
<gene>
    <name evidence="2" type="ORF">QBC37DRAFT_201991</name>
</gene>
<dbReference type="AlphaFoldDB" id="A0AAN6Y6B9"/>
<dbReference type="EMBL" id="MU858134">
    <property type="protein sequence ID" value="KAK4212105.1"/>
    <property type="molecule type" value="Genomic_DNA"/>
</dbReference>
<accession>A0AAN6Y6B9</accession>
<dbReference type="InterPro" id="IPR055335">
    <property type="entry name" value="Ucp6/RUP1"/>
</dbReference>
<reference evidence="2" key="2">
    <citation type="submission" date="2023-05" db="EMBL/GenBank/DDBJ databases">
        <authorList>
            <consortium name="Lawrence Berkeley National Laboratory"/>
            <person name="Steindorff A."/>
            <person name="Hensen N."/>
            <person name="Bonometti L."/>
            <person name="Westerberg I."/>
            <person name="Brannstrom I.O."/>
            <person name="Guillou S."/>
            <person name="Cros-Aarteil S."/>
            <person name="Calhoun S."/>
            <person name="Haridas S."/>
            <person name="Kuo A."/>
            <person name="Mondo S."/>
            <person name="Pangilinan J."/>
            <person name="Riley R."/>
            <person name="Labutti K."/>
            <person name="Andreopoulos B."/>
            <person name="Lipzen A."/>
            <person name="Chen C."/>
            <person name="Yanf M."/>
            <person name="Daum C."/>
            <person name="Ng V."/>
            <person name="Clum A."/>
            <person name="Ohm R."/>
            <person name="Martin F."/>
            <person name="Silar P."/>
            <person name="Natvig D."/>
            <person name="Lalanne C."/>
            <person name="Gautier V."/>
            <person name="Ament-Velasquez S.L."/>
            <person name="Kruys A."/>
            <person name="Hutchinson M.I."/>
            <person name="Powell A.J."/>
            <person name="Barry K."/>
            <person name="Miller A.N."/>
            <person name="Grigoriev I.V."/>
            <person name="Debuchy R."/>
            <person name="Gladieux P."/>
            <person name="Thoren M.H."/>
            <person name="Johannesson H."/>
        </authorList>
    </citation>
    <scope>NUCLEOTIDE SEQUENCE</scope>
    <source>
        <strain evidence="2">PSN293</strain>
    </source>
</reference>
<evidence type="ECO:0000313" key="3">
    <source>
        <dbReference type="Proteomes" id="UP001301769"/>
    </source>
</evidence>
<feature type="region of interest" description="Disordered" evidence="1">
    <location>
        <begin position="766"/>
        <end position="854"/>
    </location>
</feature>
<feature type="compositionally biased region" description="Polar residues" evidence="1">
    <location>
        <begin position="817"/>
        <end position="833"/>
    </location>
</feature>
<dbReference type="PANTHER" id="PTHR39597">
    <property type="entry name" value="UBA DOMAIN-CONTAINING PROTEIN RUP1"/>
    <property type="match status" value="1"/>
</dbReference>
<dbReference type="GO" id="GO:0005634">
    <property type="term" value="C:nucleus"/>
    <property type="evidence" value="ECO:0007669"/>
    <property type="project" value="TreeGrafter"/>
</dbReference>
<protein>
    <submittedName>
        <fullName evidence="2">Uncharacterized protein</fullName>
    </submittedName>
</protein>
<feature type="region of interest" description="Disordered" evidence="1">
    <location>
        <begin position="697"/>
        <end position="749"/>
    </location>
</feature>